<name>X0YGN1_9ZZZZ</name>
<evidence type="ECO:0000256" key="1">
    <source>
        <dbReference type="SAM" id="Phobius"/>
    </source>
</evidence>
<dbReference type="PANTHER" id="PTHR40940">
    <property type="entry name" value="PROTEIN BATD-RELATED"/>
    <property type="match status" value="1"/>
</dbReference>
<keyword evidence="1" id="KW-1133">Transmembrane helix</keyword>
<keyword evidence="1" id="KW-0812">Transmembrane</keyword>
<sequence length="475" mass="53036">LSASVSRNSLALGETFNLIINANGNETNFSSPDVSPLLNNFTVLGSARNQTLNIVNNQITRKDQWIITLIPKYAGKLTIPSIQIGKDKTKPLFIRVATTQNVKTNGKQHVFIDSVINPKSPYINSEMIYQLRVYYDVAINAAAIIPPLSKNAVVKQLGQDQTYQTKIKGKEYQVFQRTFAVFPEKSGDIKLSAAVFRGQVADKSANPAYAGFHTLNSKPIQLIAPAVSVNVKPVPKNIDDKWWLPSTNVTLTEKWSIQQNQVAEGSPITRTVTLTAARLMASQLPPLNTNDTEDYNSYGGQPIFENNLIKGHLVAKRIEKFVYIPTKKSTMTIPAMKVKWWNVKTHQLETAIIPEKTFNIIPTTNNNTIVEKTAPPAIAKVTKNITAPKKVATNDWIYIAIALLLLWVLTLITWWFSRRRKKTTVPQTNVIATEKNNHVSLKQACLNSNANETKAALMIWAQEKFKSNTIQNLSD</sequence>
<gene>
    <name evidence="2" type="ORF">S01H4_16494</name>
</gene>
<evidence type="ECO:0008006" key="3">
    <source>
        <dbReference type="Google" id="ProtNLM"/>
    </source>
</evidence>
<feature type="transmembrane region" description="Helical" evidence="1">
    <location>
        <begin position="396"/>
        <end position="416"/>
    </location>
</feature>
<proteinExistence type="predicted"/>
<evidence type="ECO:0000313" key="2">
    <source>
        <dbReference type="EMBL" id="GAG55174.1"/>
    </source>
</evidence>
<dbReference type="EMBL" id="BART01007235">
    <property type="protein sequence ID" value="GAG55174.1"/>
    <property type="molecule type" value="Genomic_DNA"/>
</dbReference>
<comment type="caution">
    <text evidence="2">The sequence shown here is derived from an EMBL/GenBank/DDBJ whole genome shotgun (WGS) entry which is preliminary data.</text>
</comment>
<organism evidence="2">
    <name type="scientific">marine sediment metagenome</name>
    <dbReference type="NCBI Taxonomy" id="412755"/>
    <lineage>
        <taxon>unclassified sequences</taxon>
        <taxon>metagenomes</taxon>
        <taxon>ecological metagenomes</taxon>
    </lineage>
</organism>
<dbReference type="PANTHER" id="PTHR40940:SF1">
    <property type="entry name" value="PROTEIN BATD"/>
    <property type="match status" value="1"/>
</dbReference>
<accession>X0YGN1</accession>
<dbReference type="Pfam" id="PF13584">
    <property type="entry name" value="BatD"/>
    <property type="match status" value="1"/>
</dbReference>
<feature type="non-terminal residue" evidence="2">
    <location>
        <position position="1"/>
    </location>
</feature>
<reference evidence="2" key="1">
    <citation type="journal article" date="2014" name="Front. Microbiol.">
        <title>High frequency of phylogenetically diverse reductive dehalogenase-homologous genes in deep subseafloor sedimentary metagenomes.</title>
        <authorList>
            <person name="Kawai M."/>
            <person name="Futagami T."/>
            <person name="Toyoda A."/>
            <person name="Takaki Y."/>
            <person name="Nishi S."/>
            <person name="Hori S."/>
            <person name="Arai W."/>
            <person name="Tsubouchi T."/>
            <person name="Morono Y."/>
            <person name="Uchiyama I."/>
            <person name="Ito T."/>
            <person name="Fujiyama A."/>
            <person name="Inagaki F."/>
            <person name="Takami H."/>
        </authorList>
    </citation>
    <scope>NUCLEOTIDE SEQUENCE</scope>
    <source>
        <strain evidence="2">Expedition CK06-06</strain>
    </source>
</reference>
<protein>
    <recommendedName>
        <fullName evidence="3">Protein BatD</fullName>
    </recommendedName>
</protein>
<feature type="non-terminal residue" evidence="2">
    <location>
        <position position="475"/>
    </location>
</feature>
<dbReference type="InterPro" id="IPR025738">
    <property type="entry name" value="BatD"/>
</dbReference>
<keyword evidence="1" id="KW-0472">Membrane</keyword>
<dbReference type="AlphaFoldDB" id="X0YGN1"/>